<dbReference type="GO" id="GO:0005829">
    <property type="term" value="C:cytosol"/>
    <property type="evidence" value="ECO:0007669"/>
    <property type="project" value="TreeGrafter"/>
</dbReference>
<dbReference type="Gene3D" id="3.40.50.720">
    <property type="entry name" value="NAD(P)-binding Rossmann-like Domain"/>
    <property type="match status" value="2"/>
</dbReference>
<dbReference type="InterPro" id="IPR036291">
    <property type="entry name" value="NAD(P)-bd_dom_sf"/>
</dbReference>
<dbReference type="EMBL" id="CP010519">
    <property type="protein sequence ID" value="AJE81351.1"/>
    <property type="molecule type" value="Genomic_DNA"/>
</dbReference>
<dbReference type="GO" id="GO:0030267">
    <property type="term" value="F:glyoxylate reductase (NADPH) activity"/>
    <property type="evidence" value="ECO:0007669"/>
    <property type="project" value="TreeGrafter"/>
</dbReference>
<feature type="domain" description="D-isomer specific 2-hydroxyacid dehydrogenase catalytic" evidence="6">
    <location>
        <begin position="82"/>
        <end position="361"/>
    </location>
</feature>
<evidence type="ECO:0000256" key="4">
    <source>
        <dbReference type="RuleBase" id="RU003719"/>
    </source>
</evidence>
<dbReference type="SUPFAM" id="SSF52283">
    <property type="entry name" value="Formate/glycerate dehydrogenase catalytic domain-like"/>
    <property type="match status" value="1"/>
</dbReference>
<dbReference type="GO" id="GO:0016618">
    <property type="term" value="F:hydroxypyruvate reductase [NAD(P)H] activity"/>
    <property type="evidence" value="ECO:0007669"/>
    <property type="project" value="TreeGrafter"/>
</dbReference>
<sequence>MTGTRETSAAHPHPPRETSVHSPLPLPAPAAAPGGRRRPRALLAMHADLAGRLIDPATMRRLTSLADLDPGFVADDFRTPRAVEALRETEVIVSCWGCPPLDEEVLARAPRLRAVIHAAGSVKHHITEACWQRGIDVTSAAWANALPVAEYTVAAVLLANKQILRLREDYRGRRAAHDWQAAYGRAGNYRRTVGVVGASRIGRRVLELLRAHDLELLLHDPYVGAEEAARLGARSVGLDELCATGDVVSVHAPELPETRHLLDRRRLALMPTGATLVNTSRGSLVDQEALTEELVSGRLEAVLDVTVPEVLPPDSPLYDLPNVVLTPHVAGSLGTELHRMAAAAADELARYVDGRPFAHAVTPEEARISA</sequence>
<dbReference type="CDD" id="cd12167">
    <property type="entry name" value="2-Hacid_dh_8"/>
    <property type="match status" value="1"/>
</dbReference>
<comment type="similarity">
    <text evidence="1 4">Belongs to the D-isomer specific 2-hydroxyacid dehydrogenase family.</text>
</comment>
<feature type="region of interest" description="Disordered" evidence="5">
    <location>
        <begin position="1"/>
        <end position="36"/>
    </location>
</feature>
<feature type="domain" description="D-isomer specific 2-hydroxyacid dehydrogenase NAD-binding" evidence="7">
    <location>
        <begin position="156"/>
        <end position="330"/>
    </location>
</feature>
<dbReference type="SUPFAM" id="SSF51735">
    <property type="entry name" value="NAD(P)-binding Rossmann-fold domains"/>
    <property type="match status" value="1"/>
</dbReference>
<dbReference type="InterPro" id="IPR006140">
    <property type="entry name" value="D-isomer_DH_NAD-bd"/>
</dbReference>
<accession>A0A0B5ERI0</accession>
<dbReference type="PANTHER" id="PTHR10996:SF178">
    <property type="entry name" value="2-HYDROXYACID DEHYDROGENASE YGL185C-RELATED"/>
    <property type="match status" value="1"/>
</dbReference>
<evidence type="ECO:0000256" key="5">
    <source>
        <dbReference type="SAM" id="MobiDB-lite"/>
    </source>
</evidence>
<evidence type="ECO:0000259" key="6">
    <source>
        <dbReference type="Pfam" id="PF00389"/>
    </source>
</evidence>
<dbReference type="Pfam" id="PF02826">
    <property type="entry name" value="2-Hacid_dh_C"/>
    <property type="match status" value="1"/>
</dbReference>
<keyword evidence="9" id="KW-1185">Reference proteome</keyword>
<protein>
    <submittedName>
        <fullName evidence="8">2-hydroxyacid-family dehydrogenase</fullName>
    </submittedName>
</protein>
<evidence type="ECO:0000256" key="2">
    <source>
        <dbReference type="ARBA" id="ARBA00023002"/>
    </source>
</evidence>
<reference evidence="8 9" key="1">
    <citation type="submission" date="2015-01" db="EMBL/GenBank/DDBJ databases">
        <title>Enhanced salinomycin production by adjusting the supply of polyketide extender units in Streptomyce albus DSM 41398.</title>
        <authorList>
            <person name="Lu C."/>
        </authorList>
    </citation>
    <scope>NUCLEOTIDE SEQUENCE [LARGE SCALE GENOMIC DNA]</scope>
    <source>
        <strain evidence="9">ATCC 21838 / DSM 41398 / FERM P-419 / JCM 4703 / NBRC 107858</strain>
    </source>
</reference>
<name>A0A0B5ERI0_STRA4</name>
<evidence type="ECO:0000256" key="1">
    <source>
        <dbReference type="ARBA" id="ARBA00005854"/>
    </source>
</evidence>
<evidence type="ECO:0000256" key="3">
    <source>
        <dbReference type="ARBA" id="ARBA00023027"/>
    </source>
</evidence>
<organism evidence="8 9">
    <name type="scientific">Streptomyces albus (strain ATCC 21838 / DSM 41398 / FERM P-419 / JCM 4703 / NBRC 107858)</name>
    <dbReference type="NCBI Taxonomy" id="1081613"/>
    <lineage>
        <taxon>Bacteria</taxon>
        <taxon>Bacillati</taxon>
        <taxon>Actinomycetota</taxon>
        <taxon>Actinomycetes</taxon>
        <taxon>Kitasatosporales</taxon>
        <taxon>Streptomycetaceae</taxon>
        <taxon>Streptomyces</taxon>
    </lineage>
</organism>
<evidence type="ECO:0000313" key="9">
    <source>
        <dbReference type="Proteomes" id="UP000031523"/>
    </source>
</evidence>
<keyword evidence="2 4" id="KW-0560">Oxidoreductase</keyword>
<dbReference type="InterPro" id="IPR050223">
    <property type="entry name" value="D-isomer_2-hydroxyacid_DH"/>
</dbReference>
<dbReference type="InterPro" id="IPR006139">
    <property type="entry name" value="D-isomer_2_OHA_DH_cat_dom"/>
</dbReference>
<gene>
    <name evidence="8" type="ORF">SLNWT_0975</name>
</gene>
<dbReference type="KEGG" id="sals:SLNWT_0975"/>
<dbReference type="GO" id="GO:0051287">
    <property type="term" value="F:NAD binding"/>
    <property type="evidence" value="ECO:0007669"/>
    <property type="project" value="InterPro"/>
</dbReference>
<evidence type="ECO:0000313" key="8">
    <source>
        <dbReference type="EMBL" id="AJE81351.1"/>
    </source>
</evidence>
<dbReference type="PANTHER" id="PTHR10996">
    <property type="entry name" value="2-HYDROXYACID DEHYDROGENASE-RELATED"/>
    <property type="match status" value="1"/>
</dbReference>
<dbReference type="Proteomes" id="UP000031523">
    <property type="component" value="Chromosome"/>
</dbReference>
<dbReference type="Pfam" id="PF00389">
    <property type="entry name" value="2-Hacid_dh"/>
    <property type="match status" value="1"/>
</dbReference>
<keyword evidence="3" id="KW-0520">NAD</keyword>
<proteinExistence type="inferred from homology"/>
<dbReference type="AlphaFoldDB" id="A0A0B5ERI0"/>
<evidence type="ECO:0000259" key="7">
    <source>
        <dbReference type="Pfam" id="PF02826"/>
    </source>
</evidence>